<sequence>MQLTACPKPLFSSPTFSEISFVISASKYLGVTFQITGTTFSLHAEEKAIAATRAINNIRHLQDISVEAAMKLFHARIIPILTYGVDVVWEYLRKRDLKAGEKVKATYLKRVLGVSKFTPSRLVYVLIREPFLIEDLRYSLILPTTDAYKQLLEENTQKRNNIDDEFYATSAMVDRSWTGTDHRLRNFYNLVIFYNDEVRSEDSPKDYPAFAFWLEKTSEKPNQEPGGSLPPSHKPAIGPYPEQD</sequence>
<comment type="caution">
    <text evidence="2">The sequence shown here is derived from an EMBL/GenBank/DDBJ whole genome shotgun (WGS) entry which is preliminary data.</text>
</comment>
<evidence type="ECO:0000256" key="1">
    <source>
        <dbReference type="SAM" id="MobiDB-lite"/>
    </source>
</evidence>
<feature type="region of interest" description="Disordered" evidence="1">
    <location>
        <begin position="219"/>
        <end position="244"/>
    </location>
</feature>
<evidence type="ECO:0000313" key="2">
    <source>
        <dbReference type="EMBL" id="KAJ4432409.1"/>
    </source>
</evidence>
<reference evidence="2 3" key="1">
    <citation type="journal article" date="2022" name="Allergy">
        <title>Genome assembly and annotation of Periplaneta americana reveal a comprehensive cockroach allergen profile.</title>
        <authorList>
            <person name="Wang L."/>
            <person name="Xiong Q."/>
            <person name="Saelim N."/>
            <person name="Wang L."/>
            <person name="Nong W."/>
            <person name="Wan A.T."/>
            <person name="Shi M."/>
            <person name="Liu X."/>
            <person name="Cao Q."/>
            <person name="Hui J.H.L."/>
            <person name="Sookrung N."/>
            <person name="Leung T.F."/>
            <person name="Tungtrongchitr A."/>
            <person name="Tsui S.K.W."/>
        </authorList>
    </citation>
    <scope>NUCLEOTIDE SEQUENCE [LARGE SCALE GENOMIC DNA]</scope>
    <source>
        <strain evidence="2">PWHHKU_190912</strain>
    </source>
</reference>
<dbReference type="EMBL" id="JAJSOF020000029">
    <property type="protein sequence ID" value="KAJ4432409.1"/>
    <property type="molecule type" value="Genomic_DNA"/>
</dbReference>
<accession>A0ABQ8SEW4</accession>
<protein>
    <submittedName>
        <fullName evidence="2">Uncharacterized protein</fullName>
    </submittedName>
</protein>
<proteinExistence type="predicted"/>
<dbReference type="Proteomes" id="UP001148838">
    <property type="component" value="Unassembled WGS sequence"/>
</dbReference>
<name>A0ABQ8SEW4_PERAM</name>
<evidence type="ECO:0000313" key="3">
    <source>
        <dbReference type="Proteomes" id="UP001148838"/>
    </source>
</evidence>
<gene>
    <name evidence="2" type="ORF">ANN_21028</name>
</gene>
<keyword evidence="3" id="KW-1185">Reference proteome</keyword>
<organism evidence="2 3">
    <name type="scientific">Periplaneta americana</name>
    <name type="common">American cockroach</name>
    <name type="synonym">Blatta americana</name>
    <dbReference type="NCBI Taxonomy" id="6978"/>
    <lineage>
        <taxon>Eukaryota</taxon>
        <taxon>Metazoa</taxon>
        <taxon>Ecdysozoa</taxon>
        <taxon>Arthropoda</taxon>
        <taxon>Hexapoda</taxon>
        <taxon>Insecta</taxon>
        <taxon>Pterygota</taxon>
        <taxon>Neoptera</taxon>
        <taxon>Polyneoptera</taxon>
        <taxon>Dictyoptera</taxon>
        <taxon>Blattodea</taxon>
        <taxon>Blattoidea</taxon>
        <taxon>Blattidae</taxon>
        <taxon>Blattinae</taxon>
        <taxon>Periplaneta</taxon>
    </lineage>
</organism>